<comment type="caution">
    <text evidence="2">The sequence shown here is derived from an EMBL/GenBank/DDBJ whole genome shotgun (WGS) entry which is preliminary data.</text>
</comment>
<keyword evidence="3" id="KW-1185">Reference proteome</keyword>
<dbReference type="EMBL" id="VSRR010038915">
    <property type="protein sequence ID" value="MPC74432.1"/>
    <property type="molecule type" value="Genomic_DNA"/>
</dbReference>
<accession>A0A5B7HSY5</accession>
<sequence length="90" mass="10189">MAASGSLPATLRLAERHPRIGAHFRRHSSGPRRAMPLAHPQTLDSTGWHPCVSGDGTWPDGAPAVMRRGNGQHQPRRERERERFFFVILW</sequence>
<dbReference type="AlphaFoldDB" id="A0A5B7HSY5"/>
<evidence type="ECO:0000313" key="3">
    <source>
        <dbReference type="Proteomes" id="UP000324222"/>
    </source>
</evidence>
<name>A0A5B7HSY5_PORTR</name>
<feature type="compositionally biased region" description="Basic residues" evidence="1">
    <location>
        <begin position="19"/>
        <end position="30"/>
    </location>
</feature>
<gene>
    <name evidence="2" type="ORF">E2C01_068790</name>
</gene>
<evidence type="ECO:0000313" key="2">
    <source>
        <dbReference type="EMBL" id="MPC74432.1"/>
    </source>
</evidence>
<proteinExistence type="predicted"/>
<evidence type="ECO:0000256" key="1">
    <source>
        <dbReference type="SAM" id="MobiDB-lite"/>
    </source>
</evidence>
<organism evidence="2 3">
    <name type="scientific">Portunus trituberculatus</name>
    <name type="common">Swimming crab</name>
    <name type="synonym">Neptunus trituberculatus</name>
    <dbReference type="NCBI Taxonomy" id="210409"/>
    <lineage>
        <taxon>Eukaryota</taxon>
        <taxon>Metazoa</taxon>
        <taxon>Ecdysozoa</taxon>
        <taxon>Arthropoda</taxon>
        <taxon>Crustacea</taxon>
        <taxon>Multicrustacea</taxon>
        <taxon>Malacostraca</taxon>
        <taxon>Eumalacostraca</taxon>
        <taxon>Eucarida</taxon>
        <taxon>Decapoda</taxon>
        <taxon>Pleocyemata</taxon>
        <taxon>Brachyura</taxon>
        <taxon>Eubrachyura</taxon>
        <taxon>Portunoidea</taxon>
        <taxon>Portunidae</taxon>
        <taxon>Portuninae</taxon>
        <taxon>Portunus</taxon>
    </lineage>
</organism>
<dbReference type="Proteomes" id="UP000324222">
    <property type="component" value="Unassembled WGS sequence"/>
</dbReference>
<reference evidence="2 3" key="1">
    <citation type="submission" date="2019-05" db="EMBL/GenBank/DDBJ databases">
        <title>Another draft genome of Portunus trituberculatus and its Hox gene families provides insights of decapod evolution.</title>
        <authorList>
            <person name="Jeong J.-H."/>
            <person name="Song I."/>
            <person name="Kim S."/>
            <person name="Choi T."/>
            <person name="Kim D."/>
            <person name="Ryu S."/>
            <person name="Kim W."/>
        </authorList>
    </citation>
    <scope>NUCLEOTIDE SEQUENCE [LARGE SCALE GENOMIC DNA]</scope>
    <source>
        <tissue evidence="2">Muscle</tissue>
    </source>
</reference>
<feature type="region of interest" description="Disordered" evidence="1">
    <location>
        <begin position="1"/>
        <end position="78"/>
    </location>
</feature>
<protein>
    <submittedName>
        <fullName evidence="2">Uncharacterized protein</fullName>
    </submittedName>
</protein>